<proteinExistence type="predicted"/>
<feature type="chain" id="PRO_5005375290" evidence="1">
    <location>
        <begin position="24"/>
        <end position="46"/>
    </location>
</feature>
<organism evidence="2 3">
    <name type="scientific">Tetranychus urticae</name>
    <name type="common">Two-spotted spider mite</name>
    <dbReference type="NCBI Taxonomy" id="32264"/>
    <lineage>
        <taxon>Eukaryota</taxon>
        <taxon>Metazoa</taxon>
        <taxon>Ecdysozoa</taxon>
        <taxon>Arthropoda</taxon>
        <taxon>Chelicerata</taxon>
        <taxon>Arachnida</taxon>
        <taxon>Acari</taxon>
        <taxon>Acariformes</taxon>
        <taxon>Trombidiformes</taxon>
        <taxon>Prostigmata</taxon>
        <taxon>Eleutherengona</taxon>
        <taxon>Raphignathae</taxon>
        <taxon>Tetranychoidea</taxon>
        <taxon>Tetranychidae</taxon>
        <taxon>Tetranychus</taxon>
    </lineage>
</organism>
<dbReference type="EMBL" id="CAEY01001890">
    <property type="status" value="NOT_ANNOTATED_CDS"/>
    <property type="molecule type" value="Genomic_DNA"/>
</dbReference>
<name>T1K9F1_TETUR</name>
<dbReference type="Proteomes" id="UP000015104">
    <property type="component" value="Unassembled WGS sequence"/>
</dbReference>
<dbReference type="HOGENOM" id="CLU_3191937_0_0_1"/>
<dbReference type="AlphaFoldDB" id="T1K9F1"/>
<evidence type="ECO:0000313" key="2">
    <source>
        <dbReference type="EnsemblMetazoa" id="tetur07g04700.1"/>
    </source>
</evidence>
<keyword evidence="1" id="KW-0732">Signal</keyword>
<keyword evidence="3" id="KW-1185">Reference proteome</keyword>
<evidence type="ECO:0000313" key="3">
    <source>
        <dbReference type="Proteomes" id="UP000015104"/>
    </source>
</evidence>
<dbReference type="EnsemblMetazoa" id="tetur07g04700.1">
    <property type="protein sequence ID" value="tetur07g04700.1"/>
    <property type="gene ID" value="tetur07g04700"/>
</dbReference>
<feature type="signal peptide" evidence="1">
    <location>
        <begin position="1"/>
        <end position="23"/>
    </location>
</feature>
<reference evidence="2" key="2">
    <citation type="submission" date="2015-06" db="UniProtKB">
        <authorList>
            <consortium name="EnsemblMetazoa"/>
        </authorList>
    </citation>
    <scope>IDENTIFICATION</scope>
</reference>
<accession>T1K9F1</accession>
<evidence type="ECO:0000256" key="1">
    <source>
        <dbReference type="SAM" id="SignalP"/>
    </source>
</evidence>
<protein>
    <submittedName>
        <fullName evidence="2">Uncharacterized protein</fullName>
    </submittedName>
</protein>
<reference evidence="3" key="1">
    <citation type="submission" date="2011-08" db="EMBL/GenBank/DDBJ databases">
        <authorList>
            <person name="Rombauts S."/>
        </authorList>
    </citation>
    <scope>NUCLEOTIDE SEQUENCE</scope>
    <source>
        <strain evidence="3">London</strain>
    </source>
</reference>
<sequence length="46" mass="5532">MIAVQNNIMMLTILLFEFWSIENRWSVYRSADAFFVEFNPCQKSQL</sequence>